<dbReference type="InterPro" id="IPR009100">
    <property type="entry name" value="AcylCoA_DH/oxidase_NM_dom_sf"/>
</dbReference>
<comment type="caution">
    <text evidence="8">The sequence shown here is derived from an EMBL/GenBank/DDBJ whole genome shotgun (WGS) entry which is preliminary data.</text>
</comment>
<dbReference type="InterPro" id="IPR006091">
    <property type="entry name" value="Acyl-CoA_Oxase/DH_mid-dom"/>
</dbReference>
<dbReference type="SUPFAM" id="SSF47203">
    <property type="entry name" value="Acyl-CoA dehydrogenase C-terminal domain-like"/>
    <property type="match status" value="1"/>
</dbReference>
<dbReference type="CDD" id="cd00567">
    <property type="entry name" value="ACAD"/>
    <property type="match status" value="1"/>
</dbReference>
<dbReference type="GO" id="GO:0003995">
    <property type="term" value="F:acyl-CoA dehydrogenase activity"/>
    <property type="evidence" value="ECO:0007669"/>
    <property type="project" value="TreeGrafter"/>
</dbReference>
<keyword evidence="9" id="KW-1185">Reference proteome</keyword>
<gene>
    <name evidence="8" type="ORF">GCM10012280_42600</name>
</gene>
<dbReference type="PANTHER" id="PTHR43884:SF19">
    <property type="entry name" value="ACYL-COA DEHYDROGENASE FADE4-RELATED"/>
    <property type="match status" value="1"/>
</dbReference>
<dbReference type="InterPro" id="IPR046373">
    <property type="entry name" value="Acyl-CoA_Oxase/DH_mid-dom_sf"/>
</dbReference>
<keyword evidence="3 5" id="KW-0285">Flavoprotein</keyword>
<evidence type="ECO:0000256" key="5">
    <source>
        <dbReference type="RuleBase" id="RU362125"/>
    </source>
</evidence>
<dbReference type="Pfam" id="PF02770">
    <property type="entry name" value="Acyl-CoA_dh_M"/>
    <property type="match status" value="1"/>
</dbReference>
<organism evidence="8 9">
    <name type="scientific">Wenjunlia tyrosinilytica</name>
    <dbReference type="NCBI Taxonomy" id="1544741"/>
    <lineage>
        <taxon>Bacteria</taxon>
        <taxon>Bacillati</taxon>
        <taxon>Actinomycetota</taxon>
        <taxon>Actinomycetes</taxon>
        <taxon>Kitasatosporales</taxon>
        <taxon>Streptomycetaceae</taxon>
        <taxon>Wenjunlia</taxon>
    </lineage>
</organism>
<sequence>MPKAHLTELAERLERHLGDPHDPASRMPYRKILEHDEREEYPYPFVNLLRRWGVHEYSIPMAQGGKAGDVEVGFNLMRLIARRDPTSATALIISNLSFMPAWIAGTDEQKTYLVDAIKRGTRYAWGLSERHHGSDLLSNELTAQKVDGGYLLTGEKWLIGNGTVADGVSVFARTNAKGGPAGYSIFLLEKRKTPAGSVDELPNERLHGLRALDMSGFRLDRVFVPDSALLGAEGQGLEIALQTSQTARALIGGIALSAVDTSLRVTLDFTEGREIFGKAVSDIAYSRRQLVECFADLMLADAVSIGAVRSLQVVPEQTSVWSSVVKYFVPTLLERTMSQLNTVLGARFYLRGHAHYGIHQKMLRDQLVANFADGNTVVNLKNIALQLDGLLTASAEADDAARAAADERAATLYGIDRELPMYRPWAQELFSRGLDDALLAAPGSLRQLRELAEQAKGDERDWLSRAADVAAELLGHAPRLRERATALKAELGRDYGQSAELFDLAKQYCFLHAAAACVHTHVHSHGALEDPLPSGALLLLQLERVRRHLRPHESVTDAAVVDEVMRVLRHLHRGNRLFSYWQFPLAERGDLAAARS</sequence>
<dbReference type="InterPro" id="IPR037069">
    <property type="entry name" value="AcylCoA_DH/ox_N_sf"/>
</dbReference>
<dbReference type="GO" id="GO:0050660">
    <property type="term" value="F:flavin adenine dinucleotide binding"/>
    <property type="evidence" value="ECO:0007669"/>
    <property type="project" value="InterPro"/>
</dbReference>
<dbReference type="SUPFAM" id="SSF56645">
    <property type="entry name" value="Acyl-CoA dehydrogenase NM domain-like"/>
    <property type="match status" value="1"/>
</dbReference>
<dbReference type="RefSeq" id="WP_189133351.1">
    <property type="nucleotide sequence ID" value="NZ_BMMS01000018.1"/>
</dbReference>
<comment type="similarity">
    <text evidence="2 5">Belongs to the acyl-CoA dehydrogenase family.</text>
</comment>
<evidence type="ECO:0000256" key="1">
    <source>
        <dbReference type="ARBA" id="ARBA00001974"/>
    </source>
</evidence>
<dbReference type="Gene3D" id="2.40.110.10">
    <property type="entry name" value="Butyryl-CoA Dehydrogenase, subunit A, domain 2"/>
    <property type="match status" value="1"/>
</dbReference>
<protein>
    <submittedName>
        <fullName evidence="8">Acyl-CoA dehydrogenase</fullName>
    </submittedName>
</protein>
<proteinExistence type="inferred from homology"/>
<evidence type="ECO:0000256" key="3">
    <source>
        <dbReference type="ARBA" id="ARBA00022630"/>
    </source>
</evidence>
<keyword evidence="5" id="KW-0560">Oxidoreductase</keyword>
<reference evidence="8" key="1">
    <citation type="journal article" date="2014" name="Int. J. Syst. Evol. Microbiol.">
        <title>Complete genome sequence of Corynebacterium casei LMG S-19264T (=DSM 44701T), isolated from a smear-ripened cheese.</title>
        <authorList>
            <consortium name="US DOE Joint Genome Institute (JGI-PGF)"/>
            <person name="Walter F."/>
            <person name="Albersmeier A."/>
            <person name="Kalinowski J."/>
            <person name="Ruckert C."/>
        </authorList>
    </citation>
    <scope>NUCLEOTIDE SEQUENCE</scope>
    <source>
        <strain evidence="8">CGMCC 4.7201</strain>
    </source>
</reference>
<evidence type="ECO:0000256" key="2">
    <source>
        <dbReference type="ARBA" id="ARBA00009347"/>
    </source>
</evidence>
<dbReference type="Gene3D" id="1.20.140.10">
    <property type="entry name" value="Butyryl-CoA Dehydrogenase, subunit A, domain 3"/>
    <property type="match status" value="1"/>
</dbReference>
<dbReference type="AlphaFoldDB" id="A0A918DYK4"/>
<evidence type="ECO:0000259" key="7">
    <source>
        <dbReference type="Pfam" id="PF02770"/>
    </source>
</evidence>
<dbReference type="EMBL" id="BMMS01000018">
    <property type="protein sequence ID" value="GGO92433.1"/>
    <property type="molecule type" value="Genomic_DNA"/>
</dbReference>
<reference evidence="8" key="2">
    <citation type="submission" date="2020-09" db="EMBL/GenBank/DDBJ databases">
        <authorList>
            <person name="Sun Q."/>
            <person name="Zhou Y."/>
        </authorList>
    </citation>
    <scope>NUCLEOTIDE SEQUENCE</scope>
    <source>
        <strain evidence="8">CGMCC 4.7201</strain>
    </source>
</reference>
<feature type="domain" description="Acyl-CoA dehydrogenase/oxidase C-terminal" evidence="6">
    <location>
        <begin position="234"/>
        <end position="384"/>
    </location>
</feature>
<evidence type="ECO:0000256" key="4">
    <source>
        <dbReference type="ARBA" id="ARBA00022827"/>
    </source>
</evidence>
<dbReference type="Pfam" id="PF00441">
    <property type="entry name" value="Acyl-CoA_dh_1"/>
    <property type="match status" value="1"/>
</dbReference>
<dbReference type="InterPro" id="IPR036250">
    <property type="entry name" value="AcylCo_DH-like_C"/>
</dbReference>
<evidence type="ECO:0000313" key="9">
    <source>
        <dbReference type="Proteomes" id="UP000641932"/>
    </source>
</evidence>
<dbReference type="Gene3D" id="1.10.540.10">
    <property type="entry name" value="Acyl-CoA dehydrogenase/oxidase, N-terminal domain"/>
    <property type="match status" value="1"/>
</dbReference>
<name>A0A918DYK4_9ACTN</name>
<accession>A0A918DYK4</accession>
<keyword evidence="4 5" id="KW-0274">FAD</keyword>
<evidence type="ECO:0000313" key="8">
    <source>
        <dbReference type="EMBL" id="GGO92433.1"/>
    </source>
</evidence>
<dbReference type="GO" id="GO:0005886">
    <property type="term" value="C:plasma membrane"/>
    <property type="evidence" value="ECO:0007669"/>
    <property type="project" value="TreeGrafter"/>
</dbReference>
<feature type="domain" description="Acyl-CoA oxidase/dehydrogenase middle" evidence="7">
    <location>
        <begin position="125"/>
        <end position="222"/>
    </location>
</feature>
<evidence type="ECO:0000259" key="6">
    <source>
        <dbReference type="Pfam" id="PF00441"/>
    </source>
</evidence>
<dbReference type="Proteomes" id="UP000641932">
    <property type="component" value="Unassembled WGS sequence"/>
</dbReference>
<comment type="cofactor">
    <cofactor evidence="1 5">
        <name>FAD</name>
        <dbReference type="ChEBI" id="CHEBI:57692"/>
    </cofactor>
</comment>
<dbReference type="InterPro" id="IPR009075">
    <property type="entry name" value="AcylCo_DH/oxidase_C"/>
</dbReference>
<dbReference type="PANTHER" id="PTHR43884">
    <property type="entry name" value="ACYL-COA DEHYDROGENASE"/>
    <property type="match status" value="1"/>
</dbReference>